<reference evidence="1" key="1">
    <citation type="submission" date="2022-05" db="EMBL/GenBank/DDBJ databases">
        <title>The Musa troglodytarum L. genome provides insights into the mechanism of non-climacteric behaviour and enrichment of carotenoids.</title>
        <authorList>
            <person name="Wang J."/>
        </authorList>
    </citation>
    <scope>NUCLEOTIDE SEQUENCE</scope>
    <source>
        <tissue evidence="1">Leaf</tissue>
    </source>
</reference>
<accession>A0A9E7HE74</accession>
<dbReference type="EMBL" id="CP097510">
    <property type="protein sequence ID" value="URE31555.1"/>
    <property type="molecule type" value="Genomic_DNA"/>
</dbReference>
<evidence type="ECO:0000313" key="2">
    <source>
        <dbReference type="Proteomes" id="UP001055439"/>
    </source>
</evidence>
<sequence length="69" mass="8021">MFSSEEANMQKRSLVYMKKIVDLGNYGKWMKVFCKNENIVRELISDENCQSLLSSRLTAEENVIVLQSM</sequence>
<gene>
    <name evidence="1" type="ORF">MUK42_06804</name>
</gene>
<evidence type="ECO:0000313" key="1">
    <source>
        <dbReference type="EMBL" id="URE31555.1"/>
    </source>
</evidence>
<proteinExistence type="predicted"/>
<organism evidence="1 2">
    <name type="scientific">Musa troglodytarum</name>
    <name type="common">fe'i banana</name>
    <dbReference type="NCBI Taxonomy" id="320322"/>
    <lineage>
        <taxon>Eukaryota</taxon>
        <taxon>Viridiplantae</taxon>
        <taxon>Streptophyta</taxon>
        <taxon>Embryophyta</taxon>
        <taxon>Tracheophyta</taxon>
        <taxon>Spermatophyta</taxon>
        <taxon>Magnoliopsida</taxon>
        <taxon>Liliopsida</taxon>
        <taxon>Zingiberales</taxon>
        <taxon>Musaceae</taxon>
        <taxon>Musa</taxon>
    </lineage>
</organism>
<keyword evidence="2" id="KW-1185">Reference proteome</keyword>
<name>A0A9E7HE74_9LILI</name>
<dbReference type="EMBL" id="CP097510">
    <property type="protein sequence ID" value="URE31556.1"/>
    <property type="molecule type" value="Genomic_DNA"/>
</dbReference>
<dbReference type="Proteomes" id="UP001055439">
    <property type="component" value="Chromosome 8"/>
</dbReference>
<dbReference type="AlphaFoldDB" id="A0A9E7HE74"/>
<protein>
    <submittedName>
        <fullName evidence="1">PPR repeat</fullName>
    </submittedName>
</protein>